<dbReference type="AlphaFoldDB" id="A0A6G7YB89"/>
<gene>
    <name evidence="2" type="ORF">G7070_14120</name>
</gene>
<evidence type="ECO:0000313" key="2">
    <source>
        <dbReference type="EMBL" id="QIK73989.1"/>
    </source>
</evidence>
<protein>
    <submittedName>
        <fullName evidence="2">Oxidoreductase</fullName>
    </submittedName>
</protein>
<dbReference type="InterPro" id="IPR029475">
    <property type="entry name" value="DUF6807"/>
</dbReference>
<dbReference type="Proteomes" id="UP000501058">
    <property type="component" value="Chromosome"/>
</dbReference>
<name>A0A6G7YB89_9ACTN</name>
<keyword evidence="3" id="KW-1185">Reference proteome</keyword>
<organism evidence="2 3">
    <name type="scientific">Propioniciclava coleopterorum</name>
    <dbReference type="NCBI Taxonomy" id="2714937"/>
    <lineage>
        <taxon>Bacteria</taxon>
        <taxon>Bacillati</taxon>
        <taxon>Actinomycetota</taxon>
        <taxon>Actinomycetes</taxon>
        <taxon>Propionibacteriales</taxon>
        <taxon>Propionibacteriaceae</taxon>
        <taxon>Propioniciclava</taxon>
    </lineage>
</organism>
<dbReference type="EMBL" id="CP049865">
    <property type="protein sequence ID" value="QIK73989.1"/>
    <property type="molecule type" value="Genomic_DNA"/>
</dbReference>
<evidence type="ECO:0000313" key="3">
    <source>
        <dbReference type="Proteomes" id="UP000501058"/>
    </source>
</evidence>
<feature type="region of interest" description="Disordered" evidence="1">
    <location>
        <begin position="1"/>
        <end position="33"/>
    </location>
</feature>
<evidence type="ECO:0000256" key="1">
    <source>
        <dbReference type="SAM" id="MobiDB-lite"/>
    </source>
</evidence>
<accession>A0A6G7YB89</accession>
<sequence length="257" mass="26893">MRRGEALLARCSPGSHLSPEHAPRPFLHPVRTLGGRDLTADAPVDHPHHHGLSFAVSSVNGTTFWGGRTYVRGVGSTMLANHGTQRVLAAELDGGVLRQRLAWRDPDGATLLTEERTLTARLTEAGWELGWDSDLTAATDLLVESSATKGRAGAGYGGIFWRFPVLPDAAVVTTADATGEDGVHGSTSPWLRVEDAGAWRVTLTRTGPTFPWFVRAAGYAGAGPALAFAAPLALAAGATVRLGLVADLADAPPTPAP</sequence>
<dbReference type="Pfam" id="PF14100">
    <property type="entry name" value="DUF6807"/>
    <property type="match status" value="1"/>
</dbReference>
<proteinExistence type="predicted"/>
<dbReference type="KEGG" id="prv:G7070_14120"/>
<reference evidence="2 3" key="1">
    <citation type="submission" date="2020-03" db="EMBL/GenBank/DDBJ databases">
        <title>Propioniciclava sp. nov., isolated from Hydrophilus acuminatus.</title>
        <authorList>
            <person name="Hyun D.-W."/>
            <person name="Bae J.-W."/>
        </authorList>
    </citation>
    <scope>NUCLEOTIDE SEQUENCE [LARGE SCALE GENOMIC DNA]</scope>
    <source>
        <strain evidence="2 3">HDW11</strain>
    </source>
</reference>